<sequence length="91" mass="9683">MDGYAVAAFLAGLFVPLTWALLSVVPFIGLLSLGSVVMAIVFGIIGMRRTRREGRRGYGLALAGLIMGLVWTLVGILGIVLIILLILAWQG</sequence>
<protein>
    <recommendedName>
        <fullName evidence="4">DUF4190 domain-containing protein</fullName>
    </recommendedName>
</protein>
<evidence type="ECO:0000256" key="1">
    <source>
        <dbReference type="SAM" id="Phobius"/>
    </source>
</evidence>
<name>A0A1G8XYX9_9BACT</name>
<evidence type="ECO:0000313" key="3">
    <source>
        <dbReference type="Proteomes" id="UP000198510"/>
    </source>
</evidence>
<keyword evidence="3" id="KW-1185">Reference proteome</keyword>
<evidence type="ECO:0000313" key="2">
    <source>
        <dbReference type="EMBL" id="SDJ95731.1"/>
    </source>
</evidence>
<dbReference type="EMBL" id="FNFO01000001">
    <property type="protein sequence ID" value="SDJ95731.1"/>
    <property type="molecule type" value="Genomic_DNA"/>
</dbReference>
<evidence type="ECO:0008006" key="4">
    <source>
        <dbReference type="Google" id="ProtNLM"/>
    </source>
</evidence>
<accession>A0A1G8XYX9</accession>
<keyword evidence="1" id="KW-1133">Transmembrane helix</keyword>
<feature type="transmembrane region" description="Helical" evidence="1">
    <location>
        <begin position="30"/>
        <end position="47"/>
    </location>
</feature>
<proteinExistence type="predicted"/>
<dbReference type="Proteomes" id="UP000198510">
    <property type="component" value="Unassembled WGS sequence"/>
</dbReference>
<dbReference type="AlphaFoldDB" id="A0A1G8XYX9"/>
<reference evidence="2 3" key="1">
    <citation type="submission" date="2016-10" db="EMBL/GenBank/DDBJ databases">
        <authorList>
            <person name="de Groot N.N."/>
        </authorList>
    </citation>
    <scope>NUCLEOTIDE SEQUENCE [LARGE SCALE GENOMIC DNA]</scope>
    <source>
        <strain evidence="2 3">DSM 25186</strain>
    </source>
</reference>
<gene>
    <name evidence="2" type="ORF">SAMN05421823_101518</name>
</gene>
<keyword evidence="1" id="KW-0472">Membrane</keyword>
<feature type="transmembrane region" description="Helical" evidence="1">
    <location>
        <begin position="59"/>
        <end position="89"/>
    </location>
</feature>
<keyword evidence="1" id="KW-0812">Transmembrane</keyword>
<organism evidence="2 3">
    <name type="scientific">Catalinimonas alkaloidigena</name>
    <dbReference type="NCBI Taxonomy" id="1075417"/>
    <lineage>
        <taxon>Bacteria</taxon>
        <taxon>Pseudomonadati</taxon>
        <taxon>Bacteroidota</taxon>
        <taxon>Cytophagia</taxon>
        <taxon>Cytophagales</taxon>
        <taxon>Catalimonadaceae</taxon>
        <taxon>Catalinimonas</taxon>
    </lineage>
</organism>